<dbReference type="InterPro" id="IPR050258">
    <property type="entry name" value="Leguminous_Lectin"/>
</dbReference>
<reference evidence="5" key="1">
    <citation type="submission" date="2023-05" db="EMBL/GenBank/DDBJ databases">
        <title>Nepenthes gracilis genome sequencing.</title>
        <authorList>
            <person name="Fukushima K."/>
        </authorList>
    </citation>
    <scope>NUCLEOTIDE SEQUENCE</scope>
    <source>
        <strain evidence="5">SING2019-196</strain>
    </source>
</reference>
<sequence>MAVKLIVLVWGFSCFVDPFLSQSQELYFNGFHSSNNIRLNGAVEIQSNGILRLTNETSRLLGHAFYPSPIRLKNSTTGKSLSFSTNFAFAIVPEFWKLGGHGFAFAMAPSKELPGALPIQYLGLLNASDNGNLTDHVFAVEFDTVRDLELMTSMIIMLALISIA</sequence>
<dbReference type="GO" id="GO:0030246">
    <property type="term" value="F:carbohydrate binding"/>
    <property type="evidence" value="ECO:0007669"/>
    <property type="project" value="UniProtKB-KW"/>
</dbReference>
<feature type="chain" id="PRO_5041910657" description="Legume lectin domain-containing protein" evidence="3">
    <location>
        <begin position="22"/>
        <end position="164"/>
    </location>
</feature>
<dbReference type="Pfam" id="PF00139">
    <property type="entry name" value="Lectin_legB"/>
    <property type="match status" value="1"/>
</dbReference>
<evidence type="ECO:0000256" key="2">
    <source>
        <dbReference type="ARBA" id="ARBA00022734"/>
    </source>
</evidence>
<organism evidence="5 6">
    <name type="scientific">Nepenthes gracilis</name>
    <name type="common">Slender pitcher plant</name>
    <dbReference type="NCBI Taxonomy" id="150966"/>
    <lineage>
        <taxon>Eukaryota</taxon>
        <taxon>Viridiplantae</taxon>
        <taxon>Streptophyta</taxon>
        <taxon>Embryophyta</taxon>
        <taxon>Tracheophyta</taxon>
        <taxon>Spermatophyta</taxon>
        <taxon>Magnoliopsida</taxon>
        <taxon>eudicotyledons</taxon>
        <taxon>Gunneridae</taxon>
        <taxon>Pentapetalae</taxon>
        <taxon>Caryophyllales</taxon>
        <taxon>Nepenthaceae</taxon>
        <taxon>Nepenthes</taxon>
    </lineage>
</organism>
<keyword evidence="2" id="KW-0430">Lectin</keyword>
<keyword evidence="3" id="KW-0732">Signal</keyword>
<gene>
    <name evidence="5" type="ORF">Nepgr_020890</name>
</gene>
<accession>A0AAD3XWJ2</accession>
<comment type="caution">
    <text evidence="5">The sequence shown here is derived from an EMBL/GenBank/DDBJ whole genome shotgun (WGS) entry which is preliminary data.</text>
</comment>
<evidence type="ECO:0000313" key="6">
    <source>
        <dbReference type="Proteomes" id="UP001279734"/>
    </source>
</evidence>
<evidence type="ECO:0000256" key="1">
    <source>
        <dbReference type="ARBA" id="ARBA00007606"/>
    </source>
</evidence>
<dbReference type="EMBL" id="BSYO01000020">
    <property type="protein sequence ID" value="GMH19049.1"/>
    <property type="molecule type" value="Genomic_DNA"/>
</dbReference>
<feature type="domain" description="Legume lectin" evidence="4">
    <location>
        <begin position="25"/>
        <end position="147"/>
    </location>
</feature>
<evidence type="ECO:0000313" key="5">
    <source>
        <dbReference type="EMBL" id="GMH19049.1"/>
    </source>
</evidence>
<dbReference type="InterPro" id="IPR001220">
    <property type="entry name" value="Legume_lectin_dom"/>
</dbReference>
<proteinExistence type="inferred from homology"/>
<evidence type="ECO:0000256" key="3">
    <source>
        <dbReference type="SAM" id="SignalP"/>
    </source>
</evidence>
<dbReference type="PANTHER" id="PTHR32401:SF50">
    <property type="entry name" value="OS07G0133000 PROTEIN"/>
    <property type="match status" value="1"/>
</dbReference>
<dbReference type="CDD" id="cd06899">
    <property type="entry name" value="lectin_legume_LecRK_Arcelin_ConA"/>
    <property type="match status" value="1"/>
</dbReference>
<dbReference type="PANTHER" id="PTHR32401">
    <property type="entry name" value="CONCANAVALIN A-LIKE LECTIN FAMILY PROTEIN"/>
    <property type="match status" value="1"/>
</dbReference>
<comment type="similarity">
    <text evidence="1">Belongs to the leguminous lectin family.</text>
</comment>
<keyword evidence="6" id="KW-1185">Reference proteome</keyword>
<dbReference type="Proteomes" id="UP001279734">
    <property type="component" value="Unassembled WGS sequence"/>
</dbReference>
<dbReference type="AlphaFoldDB" id="A0AAD3XWJ2"/>
<protein>
    <recommendedName>
        <fullName evidence="4">Legume lectin domain-containing protein</fullName>
    </recommendedName>
</protein>
<name>A0AAD3XWJ2_NEPGR</name>
<dbReference type="InterPro" id="IPR013320">
    <property type="entry name" value="ConA-like_dom_sf"/>
</dbReference>
<evidence type="ECO:0000259" key="4">
    <source>
        <dbReference type="Pfam" id="PF00139"/>
    </source>
</evidence>
<dbReference type="Gene3D" id="2.60.120.200">
    <property type="match status" value="1"/>
</dbReference>
<dbReference type="SUPFAM" id="SSF49899">
    <property type="entry name" value="Concanavalin A-like lectins/glucanases"/>
    <property type="match status" value="1"/>
</dbReference>
<feature type="signal peptide" evidence="3">
    <location>
        <begin position="1"/>
        <end position="21"/>
    </location>
</feature>